<keyword evidence="4" id="KW-0472">Membrane</keyword>
<evidence type="ECO:0000256" key="3">
    <source>
        <dbReference type="ARBA" id="ARBA00022989"/>
    </source>
</evidence>
<dbReference type="Proteomes" id="UP000475862">
    <property type="component" value="Unassembled WGS sequence"/>
</dbReference>
<dbReference type="InterPro" id="IPR038599">
    <property type="entry name" value="LAP1C-like_C_sf"/>
</dbReference>
<evidence type="ECO:0000313" key="5">
    <source>
        <dbReference type="EMBL" id="KAE9541689.1"/>
    </source>
</evidence>
<protein>
    <submittedName>
        <fullName evidence="5">Uncharacterized protein</fullName>
    </submittedName>
</protein>
<name>A0A6G0TYW3_APHGL</name>
<sequence>MEVQDTEPKCSLCGAIVVDYCPEFVEQMKTNYGDFKDFQVFFNNFKKDPDSVRDQCITCRKSKWQNMKYTNIRQVRPPHTQTADTPIKKWLVQVAIFSSLALVFGSQISNYFNTSDTNSLSDDYLKSTMRSLKSEFPSLQQSILNKLRGALLRLEKPGEPVVFMLLHDDTNKKTTDCLVSHASNVAKKFIFTNSQKSLWMNGSEWTSYSDFDHEDLLYKKLTTPLEENNVLVLENLQDLPWSLAKMLHHLCDAENPTFVNAMYMLELRVKDDLQHLSEREKILVAERAMNMVWQDAPNEFRAPLIARLTSYVDAVLGESDQPCHRESFIRISP</sequence>
<dbReference type="PANTHER" id="PTHR18843:SF7">
    <property type="entry name" value="LAMINA-ASSOCIATED POLYPEPTIDE 1B ISOFORM 1-RELATED"/>
    <property type="match status" value="1"/>
</dbReference>
<dbReference type="GO" id="GO:0016020">
    <property type="term" value="C:membrane"/>
    <property type="evidence" value="ECO:0007669"/>
    <property type="project" value="UniProtKB-SubCell"/>
</dbReference>
<dbReference type="GO" id="GO:0061024">
    <property type="term" value="P:membrane organization"/>
    <property type="evidence" value="ECO:0007669"/>
    <property type="project" value="TreeGrafter"/>
</dbReference>
<keyword evidence="2" id="KW-0812">Transmembrane</keyword>
<proteinExistence type="predicted"/>
<keyword evidence="6" id="KW-1185">Reference proteome</keyword>
<dbReference type="InterPro" id="IPR008662">
    <property type="entry name" value="TOIP1/2"/>
</dbReference>
<evidence type="ECO:0000256" key="4">
    <source>
        <dbReference type="ARBA" id="ARBA00023136"/>
    </source>
</evidence>
<dbReference type="AlphaFoldDB" id="A0A6G0TYW3"/>
<evidence type="ECO:0000256" key="2">
    <source>
        <dbReference type="ARBA" id="ARBA00022692"/>
    </source>
</evidence>
<dbReference type="GO" id="GO:0001671">
    <property type="term" value="F:ATPase activator activity"/>
    <property type="evidence" value="ECO:0007669"/>
    <property type="project" value="InterPro"/>
</dbReference>
<evidence type="ECO:0000313" key="6">
    <source>
        <dbReference type="Proteomes" id="UP000475862"/>
    </source>
</evidence>
<keyword evidence="3" id="KW-1133">Transmembrane helix</keyword>
<comment type="subcellular location">
    <subcellularLocation>
        <location evidence="1">Membrane</location>
    </subcellularLocation>
</comment>
<accession>A0A6G0TYW3</accession>
<dbReference type="PANTHER" id="PTHR18843">
    <property type="entry name" value="TORSIN-1A-INTERACTING PROTEIN"/>
    <property type="match status" value="1"/>
</dbReference>
<gene>
    <name evidence="5" type="ORF">AGLY_003680</name>
</gene>
<dbReference type="Gene3D" id="3.40.50.12190">
    <property type="match status" value="1"/>
</dbReference>
<comment type="caution">
    <text evidence="5">The sequence shown here is derived from an EMBL/GenBank/DDBJ whole genome shotgun (WGS) entry which is preliminary data.</text>
</comment>
<dbReference type="OrthoDB" id="6258998at2759"/>
<reference evidence="5 6" key="1">
    <citation type="submission" date="2019-08" db="EMBL/GenBank/DDBJ databases">
        <title>The genome of the soybean aphid Biotype 1, its phylome, world population structure and adaptation to the North American continent.</title>
        <authorList>
            <person name="Giordano R."/>
            <person name="Donthu R.K."/>
            <person name="Hernandez A.G."/>
            <person name="Wright C.L."/>
            <person name="Zimin A.V."/>
        </authorList>
    </citation>
    <scope>NUCLEOTIDE SEQUENCE [LARGE SCALE GENOMIC DNA]</scope>
    <source>
        <tissue evidence="5">Whole aphids</tissue>
    </source>
</reference>
<dbReference type="EMBL" id="VYZN01000012">
    <property type="protein sequence ID" value="KAE9541689.1"/>
    <property type="molecule type" value="Genomic_DNA"/>
</dbReference>
<evidence type="ECO:0000256" key="1">
    <source>
        <dbReference type="ARBA" id="ARBA00004370"/>
    </source>
</evidence>
<organism evidence="5 6">
    <name type="scientific">Aphis glycines</name>
    <name type="common">Soybean aphid</name>
    <dbReference type="NCBI Taxonomy" id="307491"/>
    <lineage>
        <taxon>Eukaryota</taxon>
        <taxon>Metazoa</taxon>
        <taxon>Ecdysozoa</taxon>
        <taxon>Arthropoda</taxon>
        <taxon>Hexapoda</taxon>
        <taxon>Insecta</taxon>
        <taxon>Pterygota</taxon>
        <taxon>Neoptera</taxon>
        <taxon>Paraneoptera</taxon>
        <taxon>Hemiptera</taxon>
        <taxon>Sternorrhyncha</taxon>
        <taxon>Aphidomorpha</taxon>
        <taxon>Aphidoidea</taxon>
        <taxon>Aphididae</taxon>
        <taxon>Aphidini</taxon>
        <taxon>Aphis</taxon>
        <taxon>Aphis</taxon>
    </lineage>
</organism>